<sequence length="363" mass="40867">MPVGVALAVEKLQRGFLWGDGGSKRKIHAVKWEEVCKSKSVGGLGIGRVLVKNNGLLTKWIWRFGRERDALWHRVLVAKYEFLLWPLRKVVMFRILGGGCRQGGFVMSKLDVFCLIGKRSGVWVFNLMLDVLAWNLNRNGMYTVSSFRRSFEGNSEVYSSIQMVIWNGICPYKVEVFLWQLYRGRVFVREVLLRFGMAKLNVVVCPLCSLEVETVDHLFLHCPWTFNLWNWCMGKGVGDSVSVLMLNLKDACVESMRVKNSVTKDLVPPLMNTFKFNVDGSVRGLSGQAGMGGILRDCNGRVVCLFSFFIGSMDSNAAKVMAIHKAIEICSSSYFLSGQMVSIVSDSKVVVSWIHNEDFGSLD</sequence>
<protein>
    <recommendedName>
        <fullName evidence="5">Reverse transcriptase zinc-binding domain-containing protein</fullName>
    </recommendedName>
</protein>
<dbReference type="InterPro" id="IPR036397">
    <property type="entry name" value="RNaseH_sf"/>
</dbReference>
<dbReference type="PANTHER" id="PTHR33116">
    <property type="entry name" value="REVERSE TRANSCRIPTASE ZINC-BINDING DOMAIN-CONTAINING PROTEIN-RELATED-RELATED"/>
    <property type="match status" value="1"/>
</dbReference>
<evidence type="ECO:0000259" key="2">
    <source>
        <dbReference type="Pfam" id="PF13966"/>
    </source>
</evidence>
<evidence type="ECO:0008006" key="5">
    <source>
        <dbReference type="Google" id="ProtNLM"/>
    </source>
</evidence>
<dbReference type="Gene3D" id="3.30.420.10">
    <property type="entry name" value="Ribonuclease H-like superfamily/Ribonuclease H"/>
    <property type="match status" value="1"/>
</dbReference>
<keyword evidence="4" id="KW-1185">Reference proteome</keyword>
<comment type="caution">
    <text evidence="3">The sequence shown here is derived from an EMBL/GenBank/DDBJ whole genome shotgun (WGS) entry which is preliminary data.</text>
</comment>
<name>A0AAD9TQ68_9ROSI</name>
<dbReference type="PANTHER" id="PTHR33116:SF75">
    <property type="entry name" value="RIBONUCLEASE H PROTEIN"/>
    <property type="match status" value="1"/>
</dbReference>
<feature type="domain" description="RNase H type-1" evidence="1">
    <location>
        <begin position="277"/>
        <end position="357"/>
    </location>
</feature>
<feature type="domain" description="Reverse transcriptase zinc-binding" evidence="2">
    <location>
        <begin position="148"/>
        <end position="229"/>
    </location>
</feature>
<evidence type="ECO:0000313" key="3">
    <source>
        <dbReference type="EMBL" id="KAK2640224.1"/>
    </source>
</evidence>
<proteinExistence type="predicted"/>
<dbReference type="InterPro" id="IPR002156">
    <property type="entry name" value="RNaseH_domain"/>
</dbReference>
<dbReference type="GO" id="GO:0003676">
    <property type="term" value="F:nucleic acid binding"/>
    <property type="evidence" value="ECO:0007669"/>
    <property type="project" value="InterPro"/>
</dbReference>
<evidence type="ECO:0000259" key="1">
    <source>
        <dbReference type="Pfam" id="PF13456"/>
    </source>
</evidence>
<dbReference type="InterPro" id="IPR044730">
    <property type="entry name" value="RNase_H-like_dom_plant"/>
</dbReference>
<dbReference type="Pfam" id="PF13456">
    <property type="entry name" value="RVT_3"/>
    <property type="match status" value="1"/>
</dbReference>
<evidence type="ECO:0000313" key="4">
    <source>
        <dbReference type="Proteomes" id="UP001280121"/>
    </source>
</evidence>
<dbReference type="CDD" id="cd06222">
    <property type="entry name" value="RNase_H_like"/>
    <property type="match status" value="1"/>
</dbReference>
<reference evidence="3" key="1">
    <citation type="journal article" date="2023" name="Plant J.">
        <title>Genome sequences and population genomics provide insights into the demographic history, inbreeding, and mutation load of two 'living fossil' tree species of Dipteronia.</title>
        <authorList>
            <person name="Feng Y."/>
            <person name="Comes H.P."/>
            <person name="Chen J."/>
            <person name="Zhu S."/>
            <person name="Lu R."/>
            <person name="Zhang X."/>
            <person name="Li P."/>
            <person name="Qiu J."/>
            <person name="Olsen K.M."/>
            <person name="Qiu Y."/>
        </authorList>
    </citation>
    <scope>NUCLEOTIDE SEQUENCE</scope>
    <source>
        <strain evidence="3">KIB01</strain>
    </source>
</reference>
<dbReference type="Proteomes" id="UP001280121">
    <property type="component" value="Unassembled WGS sequence"/>
</dbReference>
<dbReference type="GO" id="GO:0004523">
    <property type="term" value="F:RNA-DNA hybrid ribonuclease activity"/>
    <property type="evidence" value="ECO:0007669"/>
    <property type="project" value="InterPro"/>
</dbReference>
<dbReference type="InterPro" id="IPR026960">
    <property type="entry name" value="RVT-Znf"/>
</dbReference>
<gene>
    <name evidence="3" type="ORF">Ddye_028019</name>
</gene>
<dbReference type="AlphaFoldDB" id="A0AAD9TQ68"/>
<accession>A0AAD9TQ68</accession>
<dbReference type="SUPFAM" id="SSF53098">
    <property type="entry name" value="Ribonuclease H-like"/>
    <property type="match status" value="1"/>
</dbReference>
<dbReference type="EMBL" id="JANJYI010000008">
    <property type="protein sequence ID" value="KAK2640224.1"/>
    <property type="molecule type" value="Genomic_DNA"/>
</dbReference>
<dbReference type="InterPro" id="IPR012337">
    <property type="entry name" value="RNaseH-like_sf"/>
</dbReference>
<dbReference type="Pfam" id="PF13966">
    <property type="entry name" value="zf-RVT"/>
    <property type="match status" value="1"/>
</dbReference>
<organism evidence="3 4">
    <name type="scientific">Dipteronia dyeriana</name>
    <dbReference type="NCBI Taxonomy" id="168575"/>
    <lineage>
        <taxon>Eukaryota</taxon>
        <taxon>Viridiplantae</taxon>
        <taxon>Streptophyta</taxon>
        <taxon>Embryophyta</taxon>
        <taxon>Tracheophyta</taxon>
        <taxon>Spermatophyta</taxon>
        <taxon>Magnoliopsida</taxon>
        <taxon>eudicotyledons</taxon>
        <taxon>Gunneridae</taxon>
        <taxon>Pentapetalae</taxon>
        <taxon>rosids</taxon>
        <taxon>malvids</taxon>
        <taxon>Sapindales</taxon>
        <taxon>Sapindaceae</taxon>
        <taxon>Hippocastanoideae</taxon>
        <taxon>Acereae</taxon>
        <taxon>Dipteronia</taxon>
    </lineage>
</organism>